<evidence type="ECO:0000256" key="1">
    <source>
        <dbReference type="SAM" id="MobiDB-lite"/>
    </source>
</evidence>
<feature type="region of interest" description="Disordered" evidence="1">
    <location>
        <begin position="63"/>
        <end position="157"/>
    </location>
</feature>
<protein>
    <submittedName>
        <fullName evidence="2">Uncharacterized protein</fullName>
    </submittedName>
</protein>
<comment type="caution">
    <text evidence="2">The sequence shown here is derived from an EMBL/GenBank/DDBJ whole genome shotgun (WGS) entry which is preliminary data.</text>
</comment>
<sequence length="251" mass="27142">MEGTQEEMKNGEDDDFEGNSALVTSESHGTPFIALDGATEKGILGDIKEEINEELELMVKTDHYQPSLSDFSDDSQEGGTDVKESLEEGLVVSDTEGVSKPQGSDLLSRHDLYQRSDSPSEAVADGEEISHGNSDSVLGDDEGKFENSEKDQGAGWSGAIVENDVVLERDGIVDTVLDYGLDSDDSISPEERGKTKEDSEVRLVSAVGLDHAAGAEVQSWDVNVLLDHGLDSEDELDEKRAKGRYEFPKGT</sequence>
<feature type="compositionally biased region" description="Basic and acidic residues" evidence="1">
    <location>
        <begin position="1"/>
        <end position="11"/>
    </location>
</feature>
<proteinExistence type="predicted"/>
<accession>A0A2G8KPB1</accession>
<name>A0A2G8KPB1_STIJA</name>
<feature type="region of interest" description="Disordered" evidence="1">
    <location>
        <begin position="180"/>
        <end position="199"/>
    </location>
</feature>
<organism evidence="2 3">
    <name type="scientific">Stichopus japonicus</name>
    <name type="common">Sea cucumber</name>
    <dbReference type="NCBI Taxonomy" id="307972"/>
    <lineage>
        <taxon>Eukaryota</taxon>
        <taxon>Metazoa</taxon>
        <taxon>Echinodermata</taxon>
        <taxon>Eleutherozoa</taxon>
        <taxon>Echinozoa</taxon>
        <taxon>Holothuroidea</taxon>
        <taxon>Aspidochirotacea</taxon>
        <taxon>Aspidochirotida</taxon>
        <taxon>Stichopodidae</taxon>
        <taxon>Apostichopus</taxon>
    </lineage>
</organism>
<feature type="compositionally biased region" description="Basic and acidic residues" evidence="1">
    <location>
        <begin position="189"/>
        <end position="199"/>
    </location>
</feature>
<feature type="region of interest" description="Disordered" evidence="1">
    <location>
        <begin position="1"/>
        <end position="34"/>
    </location>
</feature>
<evidence type="ECO:0000313" key="3">
    <source>
        <dbReference type="Proteomes" id="UP000230750"/>
    </source>
</evidence>
<feature type="region of interest" description="Disordered" evidence="1">
    <location>
        <begin position="231"/>
        <end position="251"/>
    </location>
</feature>
<dbReference type="Proteomes" id="UP000230750">
    <property type="component" value="Unassembled WGS sequence"/>
</dbReference>
<dbReference type="EMBL" id="MRZV01000445">
    <property type="protein sequence ID" value="PIK49841.1"/>
    <property type="molecule type" value="Genomic_DNA"/>
</dbReference>
<gene>
    <name evidence="2" type="ORF">BSL78_13284</name>
</gene>
<dbReference type="AlphaFoldDB" id="A0A2G8KPB1"/>
<feature type="compositionally biased region" description="Basic and acidic residues" evidence="1">
    <location>
        <begin position="141"/>
        <end position="152"/>
    </location>
</feature>
<reference evidence="2 3" key="1">
    <citation type="journal article" date="2017" name="PLoS Biol.">
        <title>The sea cucumber genome provides insights into morphological evolution and visceral regeneration.</title>
        <authorList>
            <person name="Zhang X."/>
            <person name="Sun L."/>
            <person name="Yuan J."/>
            <person name="Sun Y."/>
            <person name="Gao Y."/>
            <person name="Zhang L."/>
            <person name="Li S."/>
            <person name="Dai H."/>
            <person name="Hamel J.F."/>
            <person name="Liu C."/>
            <person name="Yu Y."/>
            <person name="Liu S."/>
            <person name="Lin W."/>
            <person name="Guo K."/>
            <person name="Jin S."/>
            <person name="Xu P."/>
            <person name="Storey K.B."/>
            <person name="Huan P."/>
            <person name="Zhang T."/>
            <person name="Zhou Y."/>
            <person name="Zhang J."/>
            <person name="Lin C."/>
            <person name="Li X."/>
            <person name="Xing L."/>
            <person name="Huo D."/>
            <person name="Sun M."/>
            <person name="Wang L."/>
            <person name="Mercier A."/>
            <person name="Li F."/>
            <person name="Yang H."/>
            <person name="Xiang J."/>
        </authorList>
    </citation>
    <scope>NUCLEOTIDE SEQUENCE [LARGE SCALE GENOMIC DNA]</scope>
    <source>
        <strain evidence="2">Shaxun</strain>
        <tissue evidence="2">Muscle</tissue>
    </source>
</reference>
<feature type="compositionally biased region" description="Basic and acidic residues" evidence="1">
    <location>
        <begin position="237"/>
        <end position="251"/>
    </location>
</feature>
<keyword evidence="3" id="KW-1185">Reference proteome</keyword>
<evidence type="ECO:0000313" key="2">
    <source>
        <dbReference type="EMBL" id="PIK49841.1"/>
    </source>
</evidence>